<comment type="caution">
    <text evidence="1">The sequence shown here is derived from an EMBL/GenBank/DDBJ whole genome shotgun (WGS) entry which is preliminary data.</text>
</comment>
<reference evidence="1 2" key="1">
    <citation type="journal article" date="2016" name="Nat. Commun.">
        <title>Thousands of microbial genomes shed light on interconnected biogeochemical processes in an aquifer system.</title>
        <authorList>
            <person name="Anantharaman K."/>
            <person name="Brown C.T."/>
            <person name="Hug L.A."/>
            <person name="Sharon I."/>
            <person name="Castelle C.J."/>
            <person name="Probst A.J."/>
            <person name="Thomas B.C."/>
            <person name="Singh A."/>
            <person name="Wilkins M.J."/>
            <person name="Karaoz U."/>
            <person name="Brodie E.L."/>
            <person name="Williams K.H."/>
            <person name="Hubbard S.S."/>
            <person name="Banfield J.F."/>
        </authorList>
    </citation>
    <scope>NUCLEOTIDE SEQUENCE [LARGE SCALE GENOMIC DNA]</scope>
</reference>
<gene>
    <name evidence="1" type="ORF">A3D67_04040</name>
</gene>
<name>A0A1G2D8X0_9BACT</name>
<sequence length="141" mass="16136">MEFKIGTIVDVQGRDDLRAYGEITDIKNDRATVHFRQWLTEKRRGMCDSCNWPGFLSVNVGTGEIVCMRSGCGHGHGFYESDEIIPIAKLVNISAKRATEERKGMLERLNGFLGGERRERRTITENEVEQVLRIFREESAE</sequence>
<dbReference type="EMBL" id="MHLN01000044">
    <property type="protein sequence ID" value="OGZ10059.1"/>
    <property type="molecule type" value="Genomic_DNA"/>
</dbReference>
<accession>A0A1G2D8X0</accession>
<protein>
    <submittedName>
        <fullName evidence="1">Uncharacterized protein</fullName>
    </submittedName>
</protein>
<dbReference type="Proteomes" id="UP000178099">
    <property type="component" value="Unassembled WGS sequence"/>
</dbReference>
<dbReference type="AlphaFoldDB" id="A0A1G2D8X0"/>
<organism evidence="1 2">
    <name type="scientific">Candidatus Lloydbacteria bacterium RIFCSPHIGHO2_02_FULL_51_22</name>
    <dbReference type="NCBI Taxonomy" id="1798663"/>
    <lineage>
        <taxon>Bacteria</taxon>
        <taxon>Candidatus Lloydiibacteriota</taxon>
    </lineage>
</organism>
<evidence type="ECO:0000313" key="2">
    <source>
        <dbReference type="Proteomes" id="UP000178099"/>
    </source>
</evidence>
<proteinExistence type="predicted"/>
<evidence type="ECO:0000313" key="1">
    <source>
        <dbReference type="EMBL" id="OGZ10059.1"/>
    </source>
</evidence>